<proteinExistence type="inferred from homology"/>
<organism evidence="7 8">
    <name type="scientific">Novispirillum itersonii</name>
    <name type="common">Aquaspirillum itersonii</name>
    <dbReference type="NCBI Taxonomy" id="189"/>
    <lineage>
        <taxon>Bacteria</taxon>
        <taxon>Pseudomonadati</taxon>
        <taxon>Pseudomonadota</taxon>
        <taxon>Alphaproteobacteria</taxon>
        <taxon>Rhodospirillales</taxon>
        <taxon>Novispirillaceae</taxon>
        <taxon>Novispirillum</taxon>
    </lineage>
</organism>
<dbReference type="EMBL" id="JACIIX010000009">
    <property type="protein sequence ID" value="MBB6211137.1"/>
    <property type="molecule type" value="Genomic_DNA"/>
</dbReference>
<dbReference type="InterPro" id="IPR004089">
    <property type="entry name" value="MCPsignal_dom"/>
</dbReference>
<evidence type="ECO:0000256" key="3">
    <source>
        <dbReference type="PROSITE-ProRule" id="PRU00284"/>
    </source>
</evidence>
<dbReference type="Pfam" id="PF00672">
    <property type="entry name" value="HAMP"/>
    <property type="match status" value="1"/>
</dbReference>
<dbReference type="PANTHER" id="PTHR32089:SF112">
    <property type="entry name" value="LYSOZYME-LIKE PROTEIN-RELATED"/>
    <property type="match status" value="1"/>
</dbReference>
<dbReference type="InterPro" id="IPR003660">
    <property type="entry name" value="HAMP_dom"/>
</dbReference>
<dbReference type="PROSITE" id="PS50111">
    <property type="entry name" value="CHEMOTAXIS_TRANSDUC_2"/>
    <property type="match status" value="1"/>
</dbReference>
<keyword evidence="8" id="KW-1185">Reference proteome</keyword>
<feature type="transmembrane region" description="Helical" evidence="4">
    <location>
        <begin position="12"/>
        <end position="34"/>
    </location>
</feature>
<dbReference type="GO" id="GO:0004888">
    <property type="term" value="F:transmembrane signaling receptor activity"/>
    <property type="evidence" value="ECO:0007669"/>
    <property type="project" value="InterPro"/>
</dbReference>
<protein>
    <submittedName>
        <fullName evidence="7">Methyl-accepting chemotaxis protein</fullName>
    </submittedName>
</protein>
<dbReference type="Pfam" id="PF00015">
    <property type="entry name" value="MCPsignal"/>
    <property type="match status" value="1"/>
</dbReference>
<feature type="transmembrane region" description="Helical" evidence="4">
    <location>
        <begin position="205"/>
        <end position="223"/>
    </location>
</feature>
<dbReference type="SMART" id="SM00283">
    <property type="entry name" value="MA"/>
    <property type="match status" value="1"/>
</dbReference>
<dbReference type="GO" id="GO:0016020">
    <property type="term" value="C:membrane"/>
    <property type="evidence" value="ECO:0007669"/>
    <property type="project" value="InterPro"/>
</dbReference>
<feature type="domain" description="Methyl-accepting transducer" evidence="5">
    <location>
        <begin position="349"/>
        <end position="585"/>
    </location>
</feature>
<dbReference type="PRINTS" id="PR00260">
    <property type="entry name" value="CHEMTRNSDUCR"/>
</dbReference>
<keyword evidence="4" id="KW-0812">Transmembrane</keyword>
<evidence type="ECO:0000313" key="8">
    <source>
        <dbReference type="Proteomes" id="UP000544872"/>
    </source>
</evidence>
<evidence type="ECO:0000256" key="2">
    <source>
        <dbReference type="ARBA" id="ARBA00029447"/>
    </source>
</evidence>
<dbReference type="Gene3D" id="6.10.340.10">
    <property type="match status" value="1"/>
</dbReference>
<dbReference type="GO" id="GO:0007165">
    <property type="term" value="P:signal transduction"/>
    <property type="evidence" value="ECO:0007669"/>
    <property type="project" value="UniProtKB-KW"/>
</dbReference>
<dbReference type="GO" id="GO:0006935">
    <property type="term" value="P:chemotaxis"/>
    <property type="evidence" value="ECO:0007669"/>
    <property type="project" value="InterPro"/>
</dbReference>
<keyword evidence="4" id="KW-0472">Membrane</keyword>
<dbReference type="AlphaFoldDB" id="A0A7W9ZI90"/>
<feature type="domain" description="HAMP" evidence="6">
    <location>
        <begin position="220"/>
        <end position="280"/>
    </location>
</feature>
<keyword evidence="1 3" id="KW-0807">Transducer</keyword>
<evidence type="ECO:0000259" key="5">
    <source>
        <dbReference type="PROSITE" id="PS50111"/>
    </source>
</evidence>
<dbReference type="Proteomes" id="UP000544872">
    <property type="component" value="Unassembled WGS sequence"/>
</dbReference>
<evidence type="ECO:0000256" key="4">
    <source>
        <dbReference type="SAM" id="Phobius"/>
    </source>
</evidence>
<sequence>MRTFLQTLRGQAWVGGILLVLVMGALGGVALWSLNAIRDSIVHIEKDVQARTNAGIALLNAAQDVQFDVVQVQQWLTDISATRGQDGLDDGFKKAEDFAGRFKADLAEVEKQATILGLPQVLKIAGETRAAFIPYYQMGQTMAKAYVAEGPEGGNRIMGQFDGTAEKITGMVEVLGVEVDKVVAGNAQSLNEAAVAARDGVRNTVIITAILLAIGLSVLGYVVKRLLDTVRGIRRTSGILHQACKGDLNVRVLHIWRKDELGAIQHDVNRLLDYVESYIRESQAAMQYVAQGEYFRRMNESGSRGDFLTGVRHINQAIETMERKIDDFKGVADTFEKTVKATVAQVTDSSHELQGVSGDMRELAATNSQRTHDAATALSSASMDVQAVAGASTELAASISELARQVAYATGAATEAVQKIDSASTEVASLSEAADRIGAVIQIITDIADQTNLLALNATIEAARAGDLGKGFAVVANEVKSLANQTAKATGEISSQISGIQTATGRAVHVISGIGGVINSISEVVQSVAAAIEEQEAATREINQRVENVARETQAVTDSVDTVRTGSVRTGEVAHSVNQSADSLADSAEVLTRSVDDFLITMRKIV</sequence>
<comment type="caution">
    <text evidence="7">The sequence shown here is derived from an EMBL/GenBank/DDBJ whole genome shotgun (WGS) entry which is preliminary data.</text>
</comment>
<keyword evidence="4" id="KW-1133">Transmembrane helix</keyword>
<dbReference type="InterPro" id="IPR004090">
    <property type="entry name" value="Chemotax_Me-accpt_rcpt"/>
</dbReference>
<dbReference type="Gene3D" id="1.10.287.950">
    <property type="entry name" value="Methyl-accepting chemotaxis protein"/>
    <property type="match status" value="1"/>
</dbReference>
<dbReference type="SUPFAM" id="SSF58104">
    <property type="entry name" value="Methyl-accepting chemotaxis protein (MCP) signaling domain"/>
    <property type="match status" value="1"/>
</dbReference>
<dbReference type="PANTHER" id="PTHR32089">
    <property type="entry name" value="METHYL-ACCEPTING CHEMOTAXIS PROTEIN MCPB"/>
    <property type="match status" value="1"/>
</dbReference>
<evidence type="ECO:0000256" key="1">
    <source>
        <dbReference type="ARBA" id="ARBA00023224"/>
    </source>
</evidence>
<dbReference type="RefSeq" id="WP_184263952.1">
    <property type="nucleotide sequence ID" value="NZ_JACIIX010000009.1"/>
</dbReference>
<accession>A0A7W9ZI90</accession>
<evidence type="ECO:0000313" key="7">
    <source>
        <dbReference type="EMBL" id="MBB6211137.1"/>
    </source>
</evidence>
<evidence type="ECO:0000259" key="6">
    <source>
        <dbReference type="PROSITE" id="PS50885"/>
    </source>
</evidence>
<dbReference type="PROSITE" id="PS50885">
    <property type="entry name" value="HAMP"/>
    <property type="match status" value="1"/>
</dbReference>
<name>A0A7W9ZI90_NOVIT</name>
<reference evidence="7 8" key="1">
    <citation type="submission" date="2020-08" db="EMBL/GenBank/DDBJ databases">
        <title>Genomic Encyclopedia of Type Strains, Phase IV (KMG-IV): sequencing the most valuable type-strain genomes for metagenomic binning, comparative biology and taxonomic classification.</title>
        <authorList>
            <person name="Goeker M."/>
        </authorList>
    </citation>
    <scope>NUCLEOTIDE SEQUENCE [LARGE SCALE GENOMIC DNA]</scope>
    <source>
        <strain evidence="7 8">DSM 11590</strain>
    </source>
</reference>
<comment type="similarity">
    <text evidence="2">Belongs to the methyl-accepting chemotaxis (MCP) protein family.</text>
</comment>
<gene>
    <name evidence="7" type="ORF">FHS48_002572</name>
</gene>